<evidence type="ECO:0000313" key="1">
    <source>
        <dbReference type="EMBL" id="SMG06423.1"/>
    </source>
</evidence>
<keyword evidence="2" id="KW-1185">Reference proteome</keyword>
<dbReference type="InterPro" id="IPR018899">
    <property type="entry name" value="Conjug_transposon_Tra0"/>
</dbReference>
<name>A0A1X7HX71_9SPHI</name>
<dbReference type="Pfam" id="PF10626">
    <property type="entry name" value="TraO"/>
    <property type="match status" value="1"/>
</dbReference>
<evidence type="ECO:0000313" key="2">
    <source>
        <dbReference type="Proteomes" id="UP000192980"/>
    </source>
</evidence>
<accession>A0A1X7HX71</accession>
<protein>
    <submittedName>
        <fullName evidence="1">Conjugative transposon protein TraO</fullName>
    </submittedName>
</protein>
<dbReference type="AlphaFoldDB" id="A0A1X7HX71"/>
<organism evidence="1 2">
    <name type="scientific">Sphingobacterium psychroaquaticum</name>
    <dbReference type="NCBI Taxonomy" id="561061"/>
    <lineage>
        <taxon>Bacteria</taxon>
        <taxon>Pseudomonadati</taxon>
        <taxon>Bacteroidota</taxon>
        <taxon>Sphingobacteriia</taxon>
        <taxon>Sphingobacteriales</taxon>
        <taxon>Sphingobacteriaceae</taxon>
        <taxon>Sphingobacterium</taxon>
    </lineage>
</organism>
<gene>
    <name evidence="1" type="ORF">SAMN05660862_0159</name>
</gene>
<proteinExistence type="predicted"/>
<dbReference type="EMBL" id="FXAU01000001">
    <property type="protein sequence ID" value="SMG06423.1"/>
    <property type="molecule type" value="Genomic_DNA"/>
</dbReference>
<dbReference type="STRING" id="561061.SAMN05660862_0159"/>
<dbReference type="OrthoDB" id="1078465at2"/>
<sequence>MKYYIYTVILILIGITSANAQRMVPKQKALEVSAGILSDDKIGNDYYINLAMTVNGKNGNYWLWALEYNHEYSNYKELEIPVETYMAEGGYSLRLLGNFRKSINLNATLNGVIGYETFNRGKEMLFDGAEILNEESFVYGAGGRLSLETYLSDRFVLLIQGRTKVLWNTSRDQFRPSAGIGLRFNF</sequence>
<reference evidence="1 2" key="1">
    <citation type="submission" date="2017-04" db="EMBL/GenBank/DDBJ databases">
        <authorList>
            <person name="Afonso C.L."/>
            <person name="Miller P.J."/>
            <person name="Scott M.A."/>
            <person name="Spackman E."/>
            <person name="Goraichik I."/>
            <person name="Dimitrov K.M."/>
            <person name="Suarez D.L."/>
            <person name="Swayne D.E."/>
        </authorList>
    </citation>
    <scope>NUCLEOTIDE SEQUENCE [LARGE SCALE GENOMIC DNA]</scope>
    <source>
        <strain evidence="1 2">DSM 22418</strain>
    </source>
</reference>
<dbReference type="Proteomes" id="UP000192980">
    <property type="component" value="Unassembled WGS sequence"/>
</dbReference>
<dbReference type="RefSeq" id="WP_058700047.1">
    <property type="nucleotide sequence ID" value="NZ_FXAU01000001.1"/>
</dbReference>